<name>A0A450WIU9_9GAMM</name>
<sequence length="81" mass="8371">MVYLCRASLVAVGRVELRVTRHNAYISGAALSGYALRANPTYGEGAEAQAKIAGFLSPLCVSQNIQLSARGAPIGVAGNHA</sequence>
<evidence type="ECO:0000313" key="1">
    <source>
        <dbReference type="EMBL" id="VFK16952.1"/>
    </source>
</evidence>
<accession>A0A450WIU9</accession>
<organism evidence="1">
    <name type="scientific">Candidatus Kentrum sp. LPFa</name>
    <dbReference type="NCBI Taxonomy" id="2126335"/>
    <lineage>
        <taxon>Bacteria</taxon>
        <taxon>Pseudomonadati</taxon>
        <taxon>Pseudomonadota</taxon>
        <taxon>Gammaproteobacteria</taxon>
        <taxon>Candidatus Kentrum</taxon>
    </lineage>
</organism>
<gene>
    <name evidence="1" type="ORF">BECKLPF1236B_GA0070989_11067</name>
</gene>
<dbReference type="EMBL" id="CAADFK010000106">
    <property type="protein sequence ID" value="VFK16952.1"/>
    <property type="molecule type" value="Genomic_DNA"/>
</dbReference>
<protein>
    <submittedName>
        <fullName evidence="1">Uncharacterized protein</fullName>
    </submittedName>
</protein>
<proteinExistence type="predicted"/>
<reference evidence="1" key="1">
    <citation type="submission" date="2019-02" db="EMBL/GenBank/DDBJ databases">
        <authorList>
            <person name="Gruber-Vodicka R. H."/>
            <person name="Seah K. B. B."/>
        </authorList>
    </citation>
    <scope>NUCLEOTIDE SEQUENCE</scope>
    <source>
        <strain evidence="1">BECK_S313</strain>
    </source>
</reference>
<dbReference type="AlphaFoldDB" id="A0A450WIU9"/>